<proteinExistence type="predicted"/>
<reference evidence="2 3" key="1">
    <citation type="journal article" date="2024" name="Nat. Commun.">
        <title>Phylogenomics reveals the evolutionary origins of lichenization in chlorophyte algae.</title>
        <authorList>
            <person name="Puginier C."/>
            <person name="Libourel C."/>
            <person name="Otte J."/>
            <person name="Skaloud P."/>
            <person name="Haon M."/>
            <person name="Grisel S."/>
            <person name="Petersen M."/>
            <person name="Berrin J.G."/>
            <person name="Delaux P.M."/>
            <person name="Dal Grande F."/>
            <person name="Keller J."/>
        </authorList>
    </citation>
    <scope>NUCLEOTIDE SEQUENCE [LARGE SCALE GENOMIC DNA]</scope>
    <source>
        <strain evidence="2 3">SAG 2043</strain>
    </source>
</reference>
<evidence type="ECO:0000313" key="2">
    <source>
        <dbReference type="EMBL" id="KAK9828454.1"/>
    </source>
</evidence>
<keyword evidence="3" id="KW-1185">Reference proteome</keyword>
<accession>A0AAW1R444</accession>
<feature type="region of interest" description="Disordered" evidence="1">
    <location>
        <begin position="46"/>
        <end position="76"/>
    </location>
</feature>
<dbReference type="AlphaFoldDB" id="A0AAW1R444"/>
<dbReference type="PANTHER" id="PTHR35135:SF3">
    <property type="entry name" value="OS05G0517800 PROTEIN"/>
    <property type="match status" value="1"/>
</dbReference>
<dbReference type="Proteomes" id="UP001489004">
    <property type="component" value="Unassembled WGS sequence"/>
</dbReference>
<organism evidence="2 3">
    <name type="scientific">[Myrmecia] bisecta</name>
    <dbReference type="NCBI Taxonomy" id="41462"/>
    <lineage>
        <taxon>Eukaryota</taxon>
        <taxon>Viridiplantae</taxon>
        <taxon>Chlorophyta</taxon>
        <taxon>core chlorophytes</taxon>
        <taxon>Trebouxiophyceae</taxon>
        <taxon>Trebouxiales</taxon>
        <taxon>Trebouxiaceae</taxon>
        <taxon>Myrmecia</taxon>
    </lineage>
</organism>
<dbReference type="EMBL" id="JALJOR010000001">
    <property type="protein sequence ID" value="KAK9828454.1"/>
    <property type="molecule type" value="Genomic_DNA"/>
</dbReference>
<evidence type="ECO:0000256" key="1">
    <source>
        <dbReference type="SAM" id="MobiDB-lite"/>
    </source>
</evidence>
<name>A0AAW1R444_9CHLO</name>
<protein>
    <submittedName>
        <fullName evidence="2">Uncharacterized protein</fullName>
    </submittedName>
</protein>
<comment type="caution">
    <text evidence="2">The sequence shown here is derived from an EMBL/GenBank/DDBJ whole genome shotgun (WGS) entry which is preliminary data.</text>
</comment>
<dbReference type="PANTHER" id="PTHR35135">
    <property type="entry name" value="OS05G0517800 PROTEIN"/>
    <property type="match status" value="1"/>
</dbReference>
<gene>
    <name evidence="2" type="ORF">WJX72_000072</name>
</gene>
<evidence type="ECO:0000313" key="3">
    <source>
        <dbReference type="Proteomes" id="UP001489004"/>
    </source>
</evidence>
<sequence length="76" mass="8501">MTFTNLVITAGVVGSIIYLMKADVRTGSTLLRRNLRHIRSWLDEAQNTTSQAAKHDIKQFPEQKPDVSKPADPPKP</sequence>
<feature type="compositionally biased region" description="Basic and acidic residues" evidence="1">
    <location>
        <begin position="53"/>
        <end position="76"/>
    </location>
</feature>